<comment type="similarity">
    <text evidence="1 8">Belongs to the thymidylate kinase family.</text>
</comment>
<dbReference type="Proteomes" id="UP000034669">
    <property type="component" value="Unassembled WGS sequence"/>
</dbReference>
<evidence type="ECO:0000256" key="2">
    <source>
        <dbReference type="ARBA" id="ARBA00022679"/>
    </source>
</evidence>
<sequence>MKYPIDFELEFQRHNYPGKLIALEGIDGSGKTTQALELVESLKKEGIKTVYTKEPTDGEIGKMIRRILTGEKNFEPVSFQYLFAADRVEHQEEIIGFLKKGKIVVSDRYFWSSIPYGATDRGIDFKKSQDEANILLVCYSILSLYHQFIAPDITAYLEVSADAALKRLSAIRHNVDIYDKLEKLKSIARGYEWLIRKFPRELTVIDGSKSIDKVSEELFEKVVKITS</sequence>
<dbReference type="GO" id="GO:0006227">
    <property type="term" value="P:dUDP biosynthetic process"/>
    <property type="evidence" value="ECO:0007669"/>
    <property type="project" value="TreeGrafter"/>
</dbReference>
<proteinExistence type="inferred from homology"/>
<organism evidence="10 11">
    <name type="scientific">Candidatus Woesebacteria bacterium GW2011_GWA1_43_12</name>
    <dbReference type="NCBI Taxonomy" id="1618557"/>
    <lineage>
        <taxon>Bacteria</taxon>
        <taxon>Candidatus Woeseibacteriota</taxon>
    </lineage>
</organism>
<feature type="binding site" evidence="8">
    <location>
        <begin position="25"/>
        <end position="32"/>
    </location>
    <ligand>
        <name>ATP</name>
        <dbReference type="ChEBI" id="CHEBI:30616"/>
    </ligand>
</feature>
<comment type="caution">
    <text evidence="10">The sequence shown here is derived from an EMBL/GenBank/DDBJ whole genome shotgun (WGS) entry which is preliminary data.</text>
</comment>
<dbReference type="PATRIC" id="fig|1618557.3.peg.750"/>
<dbReference type="GO" id="GO:0005737">
    <property type="term" value="C:cytoplasm"/>
    <property type="evidence" value="ECO:0007669"/>
    <property type="project" value="TreeGrafter"/>
</dbReference>
<dbReference type="PANTHER" id="PTHR10344">
    <property type="entry name" value="THYMIDYLATE KINASE"/>
    <property type="match status" value="1"/>
</dbReference>
<dbReference type="SUPFAM" id="SSF52540">
    <property type="entry name" value="P-loop containing nucleoside triphosphate hydrolases"/>
    <property type="match status" value="1"/>
</dbReference>
<dbReference type="NCBIfam" id="TIGR00041">
    <property type="entry name" value="DTMP_kinase"/>
    <property type="match status" value="1"/>
</dbReference>
<gene>
    <name evidence="8" type="primary">tmk</name>
    <name evidence="10" type="ORF">UV66_C0009G0007</name>
</gene>
<feature type="domain" description="Thymidylate kinase-like" evidence="9">
    <location>
        <begin position="23"/>
        <end position="217"/>
    </location>
</feature>
<dbReference type="InterPro" id="IPR027417">
    <property type="entry name" value="P-loop_NTPase"/>
</dbReference>
<dbReference type="GO" id="GO:0006235">
    <property type="term" value="P:dTTP biosynthetic process"/>
    <property type="evidence" value="ECO:0007669"/>
    <property type="project" value="UniProtKB-UniRule"/>
</dbReference>
<dbReference type="HAMAP" id="MF_00165">
    <property type="entry name" value="Thymidylate_kinase"/>
    <property type="match status" value="1"/>
</dbReference>
<evidence type="ECO:0000256" key="6">
    <source>
        <dbReference type="ARBA" id="ARBA00022840"/>
    </source>
</evidence>
<dbReference type="PANTHER" id="PTHR10344:SF4">
    <property type="entry name" value="UMP-CMP KINASE 2, MITOCHONDRIAL"/>
    <property type="match status" value="1"/>
</dbReference>
<comment type="function">
    <text evidence="8">Phosphorylation of dTMP to form dTDP in both de novo and salvage pathways of dTTP synthesis.</text>
</comment>
<keyword evidence="6 8" id="KW-0067">ATP-binding</keyword>
<reference evidence="10 11" key="1">
    <citation type="journal article" date="2015" name="Nature">
        <title>rRNA introns, odd ribosomes, and small enigmatic genomes across a large radiation of phyla.</title>
        <authorList>
            <person name="Brown C.T."/>
            <person name="Hug L.A."/>
            <person name="Thomas B.C."/>
            <person name="Sharon I."/>
            <person name="Castelle C.J."/>
            <person name="Singh A."/>
            <person name="Wilkins M.J."/>
            <person name="Williams K.H."/>
            <person name="Banfield J.F."/>
        </authorList>
    </citation>
    <scope>NUCLEOTIDE SEQUENCE [LARGE SCALE GENOMIC DNA]</scope>
</reference>
<dbReference type="GO" id="GO:0004798">
    <property type="term" value="F:dTMP kinase activity"/>
    <property type="evidence" value="ECO:0007669"/>
    <property type="project" value="UniProtKB-UniRule"/>
</dbReference>
<protein>
    <recommendedName>
        <fullName evidence="8">Thymidylate kinase</fullName>
        <ecNumber evidence="8">2.7.4.9</ecNumber>
    </recommendedName>
    <alternativeName>
        <fullName evidence="8">dTMP kinase</fullName>
    </alternativeName>
</protein>
<comment type="catalytic activity">
    <reaction evidence="7 8">
        <text>dTMP + ATP = dTDP + ADP</text>
        <dbReference type="Rhea" id="RHEA:13517"/>
        <dbReference type="ChEBI" id="CHEBI:30616"/>
        <dbReference type="ChEBI" id="CHEBI:58369"/>
        <dbReference type="ChEBI" id="CHEBI:63528"/>
        <dbReference type="ChEBI" id="CHEBI:456216"/>
        <dbReference type="EC" id="2.7.4.9"/>
    </reaction>
</comment>
<keyword evidence="5 8" id="KW-0418">Kinase</keyword>
<evidence type="ECO:0000256" key="8">
    <source>
        <dbReference type="HAMAP-Rule" id="MF_00165"/>
    </source>
</evidence>
<keyword evidence="4 8" id="KW-0547">Nucleotide-binding</keyword>
<dbReference type="InterPro" id="IPR039430">
    <property type="entry name" value="Thymidylate_kin-like_dom"/>
</dbReference>
<keyword evidence="2 8" id="KW-0808">Transferase</keyword>
<evidence type="ECO:0000256" key="3">
    <source>
        <dbReference type="ARBA" id="ARBA00022727"/>
    </source>
</evidence>
<dbReference type="GO" id="GO:0005524">
    <property type="term" value="F:ATP binding"/>
    <property type="evidence" value="ECO:0007669"/>
    <property type="project" value="UniProtKB-UniRule"/>
</dbReference>
<evidence type="ECO:0000256" key="1">
    <source>
        <dbReference type="ARBA" id="ARBA00009776"/>
    </source>
</evidence>
<accession>A0A0G1FTG7</accession>
<dbReference type="AlphaFoldDB" id="A0A0G1FTG7"/>
<dbReference type="EC" id="2.7.4.9" evidence="8"/>
<evidence type="ECO:0000313" key="11">
    <source>
        <dbReference type="Proteomes" id="UP000034669"/>
    </source>
</evidence>
<dbReference type="Pfam" id="PF02223">
    <property type="entry name" value="Thymidylate_kin"/>
    <property type="match status" value="1"/>
</dbReference>
<keyword evidence="3 8" id="KW-0545">Nucleotide biosynthesis</keyword>
<dbReference type="CDD" id="cd01672">
    <property type="entry name" value="TMPK"/>
    <property type="match status" value="1"/>
</dbReference>
<dbReference type="EMBL" id="LCFI01000009">
    <property type="protein sequence ID" value="KKS90078.1"/>
    <property type="molecule type" value="Genomic_DNA"/>
</dbReference>
<name>A0A0G1FTG7_9BACT</name>
<evidence type="ECO:0000256" key="5">
    <source>
        <dbReference type="ARBA" id="ARBA00022777"/>
    </source>
</evidence>
<evidence type="ECO:0000256" key="4">
    <source>
        <dbReference type="ARBA" id="ARBA00022741"/>
    </source>
</evidence>
<dbReference type="InterPro" id="IPR018094">
    <property type="entry name" value="Thymidylate_kinase"/>
</dbReference>
<dbReference type="Gene3D" id="3.40.50.300">
    <property type="entry name" value="P-loop containing nucleotide triphosphate hydrolases"/>
    <property type="match status" value="1"/>
</dbReference>
<evidence type="ECO:0000259" key="9">
    <source>
        <dbReference type="Pfam" id="PF02223"/>
    </source>
</evidence>
<evidence type="ECO:0000313" key="10">
    <source>
        <dbReference type="EMBL" id="KKS90078.1"/>
    </source>
</evidence>
<evidence type="ECO:0000256" key="7">
    <source>
        <dbReference type="ARBA" id="ARBA00048743"/>
    </source>
</evidence>
<dbReference type="GO" id="GO:0006233">
    <property type="term" value="P:dTDP biosynthetic process"/>
    <property type="evidence" value="ECO:0007669"/>
    <property type="project" value="InterPro"/>
</dbReference>